<dbReference type="Proteomes" id="UP000481252">
    <property type="component" value="Unassembled WGS sequence"/>
</dbReference>
<keyword evidence="1" id="KW-0812">Transmembrane</keyword>
<organism evidence="2 3">
    <name type="scientific">Mesorhizobium zhangyense</name>
    <dbReference type="NCBI Taxonomy" id="1776730"/>
    <lineage>
        <taxon>Bacteria</taxon>
        <taxon>Pseudomonadati</taxon>
        <taxon>Pseudomonadota</taxon>
        <taxon>Alphaproteobacteria</taxon>
        <taxon>Hyphomicrobiales</taxon>
        <taxon>Phyllobacteriaceae</taxon>
        <taxon>Mesorhizobium</taxon>
    </lineage>
</organism>
<keyword evidence="1" id="KW-1133">Transmembrane helix</keyword>
<gene>
    <name evidence="2" type="ORF">G6N74_00115</name>
</gene>
<keyword evidence="1" id="KW-0472">Membrane</keyword>
<accession>A0A7C9R4P1</accession>
<dbReference type="RefSeq" id="WP_091912345.1">
    <property type="nucleotide sequence ID" value="NZ_JAAKZG010000001.1"/>
</dbReference>
<feature type="transmembrane region" description="Helical" evidence="1">
    <location>
        <begin position="35"/>
        <end position="53"/>
    </location>
</feature>
<evidence type="ECO:0000313" key="2">
    <source>
        <dbReference type="EMBL" id="NGN39458.1"/>
    </source>
</evidence>
<protein>
    <recommendedName>
        <fullName evidence="4">DUF4175 domain-containing protein</fullName>
    </recommendedName>
</protein>
<feature type="transmembrane region" description="Helical" evidence="1">
    <location>
        <begin position="9"/>
        <end position="29"/>
    </location>
</feature>
<evidence type="ECO:0000313" key="3">
    <source>
        <dbReference type="Proteomes" id="UP000481252"/>
    </source>
</evidence>
<name>A0A7C9R4P1_9HYPH</name>
<evidence type="ECO:0000256" key="1">
    <source>
        <dbReference type="SAM" id="Phobius"/>
    </source>
</evidence>
<comment type="caution">
    <text evidence="2">The sequence shown here is derived from an EMBL/GenBank/DDBJ whole genome shotgun (WGS) entry which is preliminary data.</text>
</comment>
<keyword evidence="3" id="KW-1185">Reference proteome</keyword>
<dbReference type="EMBL" id="JAAKZG010000001">
    <property type="protein sequence ID" value="NGN39458.1"/>
    <property type="molecule type" value="Genomic_DNA"/>
</dbReference>
<reference evidence="2 3" key="1">
    <citation type="submission" date="2020-02" db="EMBL/GenBank/DDBJ databases">
        <title>Genome sequence of the type strain CGMCC 1.15528 of Mesorhizobium zhangyense.</title>
        <authorList>
            <person name="Gao J."/>
            <person name="Sun J."/>
        </authorList>
    </citation>
    <scope>NUCLEOTIDE SEQUENCE [LARGE SCALE GENOMIC DNA]</scope>
    <source>
        <strain evidence="2 3">CGMCC 1.15528</strain>
    </source>
</reference>
<evidence type="ECO:0008006" key="4">
    <source>
        <dbReference type="Google" id="ProtNLM"/>
    </source>
</evidence>
<dbReference type="AlphaFoldDB" id="A0A7C9R4P1"/>
<sequence length="56" mass="5735">MNLSAPTQIVFLISLVIAVIGVIAALGVLAFIPLASVWILTIAYIVLAAGCLLKGV</sequence>
<proteinExistence type="predicted"/>